<reference evidence="2 3" key="1">
    <citation type="submission" date="2018-03" db="EMBL/GenBank/DDBJ databases">
        <title>Alkalicoccus saliphilus sp. nov., isolated from a mineral pool.</title>
        <authorList>
            <person name="Zhao B."/>
        </authorList>
    </citation>
    <scope>NUCLEOTIDE SEQUENCE [LARGE SCALE GENOMIC DNA]</scope>
    <source>
        <strain evidence="2 3">6AG</strain>
    </source>
</reference>
<dbReference type="SUPFAM" id="SSF103473">
    <property type="entry name" value="MFS general substrate transporter"/>
    <property type="match status" value="1"/>
</dbReference>
<feature type="transmembrane region" description="Helical" evidence="1">
    <location>
        <begin position="216"/>
        <end position="237"/>
    </location>
</feature>
<feature type="transmembrane region" description="Helical" evidence="1">
    <location>
        <begin position="71"/>
        <end position="89"/>
    </location>
</feature>
<feature type="transmembrane region" description="Helical" evidence="1">
    <location>
        <begin position="130"/>
        <end position="150"/>
    </location>
</feature>
<dbReference type="AlphaFoldDB" id="A0A2T4U2F8"/>
<dbReference type="Proteomes" id="UP000240509">
    <property type="component" value="Unassembled WGS sequence"/>
</dbReference>
<gene>
    <name evidence="2" type="ORF">C6Y45_15745</name>
</gene>
<comment type="caution">
    <text evidence="2">The sequence shown here is derived from an EMBL/GenBank/DDBJ whole genome shotgun (WGS) entry which is preliminary data.</text>
</comment>
<feature type="transmembrane region" description="Helical" evidence="1">
    <location>
        <begin position="104"/>
        <end position="124"/>
    </location>
</feature>
<organism evidence="2 3">
    <name type="scientific">Alkalicoccus saliphilus</name>
    <dbReference type="NCBI Taxonomy" id="200989"/>
    <lineage>
        <taxon>Bacteria</taxon>
        <taxon>Bacillati</taxon>
        <taxon>Bacillota</taxon>
        <taxon>Bacilli</taxon>
        <taxon>Bacillales</taxon>
        <taxon>Bacillaceae</taxon>
        <taxon>Alkalicoccus</taxon>
    </lineage>
</organism>
<name>A0A2T4U2F8_9BACI</name>
<proteinExistence type="predicted"/>
<keyword evidence="1" id="KW-1133">Transmembrane helix</keyword>
<keyword evidence="3" id="KW-1185">Reference proteome</keyword>
<sequence>MASVFIVIFFLIIQVFANRIISSSSLGKIKWMSLAGGIAVSYIFVYILPSLHHEQDDFGETAFELAMESELYFFGLIGIVVFYTLNKLAERYRYKKGTPVEDHFFFVQICLFFVYNMLISYIMFAADQTIPQLMFYGVAVGLHFMAVAHDMFRENNQKYRKYGRYMLAGGILSGWLIAEFTPHSPLVLSIVFAFISGAIMFNVIKNELPSEGSAHLPTFIAASFGYSAITLFVKIVFEW</sequence>
<dbReference type="InterPro" id="IPR036259">
    <property type="entry name" value="MFS_trans_sf"/>
</dbReference>
<dbReference type="EMBL" id="PZJJ01000042">
    <property type="protein sequence ID" value="PTL37589.1"/>
    <property type="molecule type" value="Genomic_DNA"/>
</dbReference>
<evidence type="ECO:0000256" key="1">
    <source>
        <dbReference type="SAM" id="Phobius"/>
    </source>
</evidence>
<protein>
    <submittedName>
        <fullName evidence="2">Uncharacterized protein</fullName>
    </submittedName>
</protein>
<keyword evidence="1" id="KW-0812">Transmembrane</keyword>
<dbReference type="RefSeq" id="WP_107586178.1">
    <property type="nucleotide sequence ID" value="NZ_PZJJ01000042.1"/>
</dbReference>
<keyword evidence="1" id="KW-0472">Membrane</keyword>
<evidence type="ECO:0000313" key="2">
    <source>
        <dbReference type="EMBL" id="PTL37589.1"/>
    </source>
</evidence>
<dbReference type="OrthoDB" id="21325at2"/>
<accession>A0A2T4U2F8</accession>
<evidence type="ECO:0000313" key="3">
    <source>
        <dbReference type="Proteomes" id="UP000240509"/>
    </source>
</evidence>
<feature type="transmembrane region" description="Helical" evidence="1">
    <location>
        <begin position="6"/>
        <end position="22"/>
    </location>
</feature>
<feature type="transmembrane region" description="Helical" evidence="1">
    <location>
        <begin position="34"/>
        <end position="51"/>
    </location>
</feature>